<dbReference type="AlphaFoldDB" id="A0A1T4SYL5"/>
<accession>A0A1T4SYL5</accession>
<name>A0A1T4SYL5_9BACT</name>
<keyword evidence="2" id="KW-1185">Reference proteome</keyword>
<evidence type="ECO:0000313" key="1">
    <source>
        <dbReference type="EMBL" id="SKA33018.1"/>
    </source>
</evidence>
<reference evidence="2" key="1">
    <citation type="submission" date="2017-02" db="EMBL/GenBank/DDBJ databases">
        <authorList>
            <person name="Varghese N."/>
            <person name="Submissions S."/>
        </authorList>
    </citation>
    <scope>NUCLEOTIDE SEQUENCE [LARGE SCALE GENOMIC DNA]</scope>
    <source>
        <strain evidence="2">DSM 22224</strain>
    </source>
</reference>
<proteinExistence type="predicted"/>
<gene>
    <name evidence="1" type="ORF">SAMN04488128_103751</name>
</gene>
<protein>
    <submittedName>
        <fullName evidence="1">Uncharacterized protein</fullName>
    </submittedName>
</protein>
<dbReference type="Proteomes" id="UP000190367">
    <property type="component" value="Unassembled WGS sequence"/>
</dbReference>
<organism evidence="1 2">
    <name type="scientific">Chitinophaga eiseniae</name>
    <dbReference type="NCBI Taxonomy" id="634771"/>
    <lineage>
        <taxon>Bacteria</taxon>
        <taxon>Pseudomonadati</taxon>
        <taxon>Bacteroidota</taxon>
        <taxon>Chitinophagia</taxon>
        <taxon>Chitinophagales</taxon>
        <taxon>Chitinophagaceae</taxon>
        <taxon>Chitinophaga</taxon>
    </lineage>
</organism>
<sequence length="89" mass="10019">MLLHILIPSIPSTHPLSVFFSLRLLLEIKLSPFPCRVQINNNIPSDRYCNADTSHKAQQRSMPMYRKAYVSLSLSSAASDTTAFLSKTH</sequence>
<dbReference type="EMBL" id="FUWZ01000003">
    <property type="protein sequence ID" value="SKA33018.1"/>
    <property type="molecule type" value="Genomic_DNA"/>
</dbReference>
<evidence type="ECO:0000313" key="2">
    <source>
        <dbReference type="Proteomes" id="UP000190367"/>
    </source>
</evidence>